<dbReference type="AlphaFoldDB" id="A0A1X2GLK5"/>
<accession>A0A1X2GLK5</accession>
<protein>
    <submittedName>
        <fullName evidence="1">Uncharacterized protein</fullName>
    </submittedName>
</protein>
<sequence>MPEFVQNLGVALVSQKHEVMGKITITNPADTDDYLPCDCPSFFVFKIANDPVVDEKPHSFWCQSCRCSSHLLEVEAYCIGLFLPNRGLCLSPVVMGEILQLPFNRSENLAVIYKIYILLVVSKKSHYLSLVNKSMFLQF</sequence>
<dbReference type="EMBL" id="MCGT01000009">
    <property type="protein sequence ID" value="ORX56742.1"/>
    <property type="molecule type" value="Genomic_DNA"/>
</dbReference>
<organism evidence="1 2">
    <name type="scientific">Hesseltinella vesiculosa</name>
    <dbReference type="NCBI Taxonomy" id="101127"/>
    <lineage>
        <taxon>Eukaryota</taxon>
        <taxon>Fungi</taxon>
        <taxon>Fungi incertae sedis</taxon>
        <taxon>Mucoromycota</taxon>
        <taxon>Mucoromycotina</taxon>
        <taxon>Mucoromycetes</taxon>
        <taxon>Mucorales</taxon>
        <taxon>Cunninghamellaceae</taxon>
        <taxon>Hesseltinella</taxon>
    </lineage>
</organism>
<dbReference type="Proteomes" id="UP000242146">
    <property type="component" value="Unassembled WGS sequence"/>
</dbReference>
<keyword evidence="2" id="KW-1185">Reference proteome</keyword>
<reference evidence="1 2" key="1">
    <citation type="submission" date="2016-07" db="EMBL/GenBank/DDBJ databases">
        <title>Pervasive Adenine N6-methylation of Active Genes in Fungi.</title>
        <authorList>
            <consortium name="DOE Joint Genome Institute"/>
            <person name="Mondo S.J."/>
            <person name="Dannebaum R.O."/>
            <person name="Kuo R.C."/>
            <person name="Labutti K."/>
            <person name="Haridas S."/>
            <person name="Kuo A."/>
            <person name="Salamov A."/>
            <person name="Ahrendt S.R."/>
            <person name="Lipzen A."/>
            <person name="Sullivan W."/>
            <person name="Andreopoulos W.B."/>
            <person name="Clum A."/>
            <person name="Lindquist E."/>
            <person name="Daum C."/>
            <person name="Ramamoorthy G.K."/>
            <person name="Gryganskyi A."/>
            <person name="Culley D."/>
            <person name="Magnuson J.K."/>
            <person name="James T.Y."/>
            <person name="O'Malley M.A."/>
            <person name="Stajich J.E."/>
            <person name="Spatafora J.W."/>
            <person name="Visel A."/>
            <person name="Grigoriev I.V."/>
        </authorList>
    </citation>
    <scope>NUCLEOTIDE SEQUENCE [LARGE SCALE GENOMIC DNA]</scope>
    <source>
        <strain evidence="1 2">NRRL 3301</strain>
    </source>
</reference>
<evidence type="ECO:0000313" key="1">
    <source>
        <dbReference type="EMBL" id="ORX56742.1"/>
    </source>
</evidence>
<name>A0A1X2GLK5_9FUNG</name>
<proteinExistence type="predicted"/>
<evidence type="ECO:0000313" key="2">
    <source>
        <dbReference type="Proteomes" id="UP000242146"/>
    </source>
</evidence>
<gene>
    <name evidence="1" type="ORF">DM01DRAFT_1334302</name>
</gene>
<comment type="caution">
    <text evidence="1">The sequence shown here is derived from an EMBL/GenBank/DDBJ whole genome shotgun (WGS) entry which is preliminary data.</text>
</comment>